<keyword evidence="2" id="KW-1185">Reference proteome</keyword>
<evidence type="ECO:0008006" key="3">
    <source>
        <dbReference type="Google" id="ProtNLM"/>
    </source>
</evidence>
<dbReference type="AlphaFoldDB" id="A0A8S9XWF1"/>
<dbReference type="OrthoDB" id="6625630at2759"/>
<dbReference type="EMBL" id="WIXP02000003">
    <property type="protein sequence ID" value="KAF6213237.1"/>
    <property type="molecule type" value="Genomic_DNA"/>
</dbReference>
<reference evidence="1" key="1">
    <citation type="journal article" date="2021" name="Mol. Ecol. Resour.">
        <title>Apolygus lucorum genome provides insights into omnivorousness and mesophyll feeding.</title>
        <authorList>
            <person name="Liu Y."/>
            <person name="Liu H."/>
            <person name="Wang H."/>
            <person name="Huang T."/>
            <person name="Liu B."/>
            <person name="Yang B."/>
            <person name="Yin L."/>
            <person name="Li B."/>
            <person name="Zhang Y."/>
            <person name="Zhang S."/>
            <person name="Jiang F."/>
            <person name="Zhang X."/>
            <person name="Ren Y."/>
            <person name="Wang B."/>
            <person name="Wang S."/>
            <person name="Lu Y."/>
            <person name="Wu K."/>
            <person name="Fan W."/>
            <person name="Wang G."/>
        </authorList>
    </citation>
    <scope>NUCLEOTIDE SEQUENCE</scope>
    <source>
        <strain evidence="1">12Hb</strain>
    </source>
</reference>
<comment type="caution">
    <text evidence="1">The sequence shown here is derived from an EMBL/GenBank/DDBJ whole genome shotgun (WGS) entry which is preliminary data.</text>
</comment>
<protein>
    <recommendedName>
        <fullName evidence="3">DDE Tnp4 domain-containing protein</fullName>
    </recommendedName>
</protein>
<organism evidence="1 2">
    <name type="scientific">Apolygus lucorum</name>
    <name type="common">Small green plant bug</name>
    <name type="synonym">Lygocoris lucorum</name>
    <dbReference type="NCBI Taxonomy" id="248454"/>
    <lineage>
        <taxon>Eukaryota</taxon>
        <taxon>Metazoa</taxon>
        <taxon>Ecdysozoa</taxon>
        <taxon>Arthropoda</taxon>
        <taxon>Hexapoda</taxon>
        <taxon>Insecta</taxon>
        <taxon>Pterygota</taxon>
        <taxon>Neoptera</taxon>
        <taxon>Paraneoptera</taxon>
        <taxon>Hemiptera</taxon>
        <taxon>Heteroptera</taxon>
        <taxon>Panheteroptera</taxon>
        <taxon>Cimicomorpha</taxon>
        <taxon>Miridae</taxon>
        <taxon>Mirini</taxon>
        <taxon>Apolygus</taxon>
    </lineage>
</organism>
<evidence type="ECO:0000313" key="2">
    <source>
        <dbReference type="Proteomes" id="UP000466442"/>
    </source>
</evidence>
<accession>A0A8S9XWF1</accession>
<name>A0A8S9XWF1_APOLU</name>
<gene>
    <name evidence="1" type="ORF">GE061_010954</name>
</gene>
<evidence type="ECO:0000313" key="1">
    <source>
        <dbReference type="EMBL" id="KAF6213237.1"/>
    </source>
</evidence>
<sequence length="212" mass="24824">MQYGPDDISDDEDIVELIEVFSRRPRIFRDRPNHFEKWVEDEFFDRFRMSKATVWGILQQIERQISSPTNRNNAVPTDIKLLLTLRYYATGSVARVVSDFCGVDRSTGCRIIHQVSHEIAKLRPRSYGVWKRRFPILVKGINMKLEFVEAIIVATSVLHNIAMHNDEPQPETDDEVDRLIEEHNVDQSHEGMENRNSSTVQQQYISYFENLI</sequence>
<dbReference type="Proteomes" id="UP000466442">
    <property type="component" value="Unassembled WGS sequence"/>
</dbReference>
<proteinExistence type="predicted"/>